<dbReference type="PANTHER" id="PTHR46696">
    <property type="entry name" value="P450, PUTATIVE (EUROFUNG)-RELATED"/>
    <property type="match status" value="1"/>
</dbReference>
<feature type="region of interest" description="Disordered" evidence="3">
    <location>
        <begin position="84"/>
        <end position="108"/>
    </location>
</feature>
<keyword evidence="5" id="KW-1185">Reference proteome</keyword>
<dbReference type="PANTHER" id="PTHR46696:SF1">
    <property type="entry name" value="CYTOCHROME P450 YJIB-RELATED"/>
    <property type="match status" value="1"/>
</dbReference>
<dbReference type="InterPro" id="IPR017972">
    <property type="entry name" value="Cyt_P450_CS"/>
</dbReference>
<evidence type="ECO:0000313" key="4">
    <source>
        <dbReference type="EMBL" id="SCF35123.1"/>
    </source>
</evidence>
<dbReference type="GO" id="GO:0020037">
    <property type="term" value="F:heme binding"/>
    <property type="evidence" value="ECO:0007669"/>
    <property type="project" value="InterPro"/>
</dbReference>
<name>A0A1C4ZQ36_MICVI</name>
<dbReference type="Proteomes" id="UP000198242">
    <property type="component" value="Chromosome I"/>
</dbReference>
<comment type="similarity">
    <text evidence="1 2">Belongs to the cytochrome P450 family.</text>
</comment>
<dbReference type="PRINTS" id="PR00359">
    <property type="entry name" value="BP450"/>
</dbReference>
<evidence type="ECO:0000256" key="1">
    <source>
        <dbReference type="ARBA" id="ARBA00010617"/>
    </source>
</evidence>
<dbReference type="Gene3D" id="1.10.630.10">
    <property type="entry name" value="Cytochrome P450"/>
    <property type="match status" value="1"/>
</dbReference>
<dbReference type="InterPro" id="IPR036396">
    <property type="entry name" value="Cyt_P450_sf"/>
</dbReference>
<dbReference type="EMBL" id="LT607411">
    <property type="protein sequence ID" value="SCF35123.1"/>
    <property type="molecule type" value="Genomic_DNA"/>
</dbReference>
<keyword evidence="2" id="KW-0503">Monooxygenase</keyword>
<dbReference type="Pfam" id="PF00067">
    <property type="entry name" value="p450"/>
    <property type="match status" value="1"/>
</dbReference>
<reference evidence="5" key="1">
    <citation type="submission" date="2016-06" db="EMBL/GenBank/DDBJ databases">
        <authorList>
            <person name="Varghese N."/>
            <person name="Submissions Spin"/>
        </authorList>
    </citation>
    <scope>NUCLEOTIDE SEQUENCE [LARGE SCALE GENOMIC DNA]</scope>
    <source>
        <strain evidence="5">DSM 43909</strain>
    </source>
</reference>
<dbReference type="InterPro" id="IPR002397">
    <property type="entry name" value="Cyt_P450_B"/>
</dbReference>
<accession>A0A1C4ZQ36</accession>
<dbReference type="RefSeq" id="WP_089009168.1">
    <property type="nucleotide sequence ID" value="NZ_LT607411.1"/>
</dbReference>
<sequence length="414" mass="44654">MSAGRWDLTTELPDLADPALVADPYPYYAALRAAGGLHHSATWDAWLVTRYDLCHEVFSRPHDFDAAGQPMLRALQKGIQGGATSWRLPSGSGLTAPDPRQRAEGRRTTGRALTRPYVDRLWDGFAAECASTASELLDRAGTGPVDVVTEYAIPMATSLLANLMGVQPADLSVFRAWAESGYHDDLTDAQRGRVALDIRRLLANQAVHRLRNATDDFVGFLASNPAALPGHTSDVTAHLEFVLGTGLMISLVTHQGLVLSFSTLLRSLIAAPDQYLRLRRDRSLMASAVEEGLRYDPSTQALGRFARANTSLGGVDIPDGSLLVCFVGSANRDEAQWPAAATFDVSRDVRSTARHLTFGHGATSCLGAAMSRRALGYLLEALVERVGTIAPASGAQPFPEFMTRGFVSLPVELR</sequence>
<evidence type="ECO:0000313" key="5">
    <source>
        <dbReference type="Proteomes" id="UP000198242"/>
    </source>
</evidence>
<keyword evidence="2" id="KW-0408">Iron</keyword>
<organism evidence="4 5">
    <name type="scientific">Micromonospora viridifaciens</name>
    <dbReference type="NCBI Taxonomy" id="1881"/>
    <lineage>
        <taxon>Bacteria</taxon>
        <taxon>Bacillati</taxon>
        <taxon>Actinomycetota</taxon>
        <taxon>Actinomycetes</taxon>
        <taxon>Micromonosporales</taxon>
        <taxon>Micromonosporaceae</taxon>
        <taxon>Micromonospora</taxon>
    </lineage>
</organism>
<dbReference type="SUPFAM" id="SSF48264">
    <property type="entry name" value="Cytochrome P450"/>
    <property type="match status" value="1"/>
</dbReference>
<dbReference type="InterPro" id="IPR001128">
    <property type="entry name" value="Cyt_P450"/>
</dbReference>
<dbReference type="OrthoDB" id="4156795at2"/>
<dbReference type="GO" id="GO:0016705">
    <property type="term" value="F:oxidoreductase activity, acting on paired donors, with incorporation or reduction of molecular oxygen"/>
    <property type="evidence" value="ECO:0007669"/>
    <property type="project" value="InterPro"/>
</dbReference>
<dbReference type="GO" id="GO:0004497">
    <property type="term" value="F:monooxygenase activity"/>
    <property type="evidence" value="ECO:0007669"/>
    <property type="project" value="UniProtKB-KW"/>
</dbReference>
<proteinExistence type="inferred from homology"/>
<gene>
    <name evidence="4" type="ORF">GA0074695_5931</name>
</gene>
<keyword evidence="2" id="KW-0349">Heme</keyword>
<keyword evidence="2" id="KW-0479">Metal-binding</keyword>
<dbReference type="PROSITE" id="PS00086">
    <property type="entry name" value="CYTOCHROME_P450"/>
    <property type="match status" value="1"/>
</dbReference>
<keyword evidence="2" id="KW-0560">Oxidoreductase</keyword>
<dbReference type="GO" id="GO:0005506">
    <property type="term" value="F:iron ion binding"/>
    <property type="evidence" value="ECO:0007669"/>
    <property type="project" value="InterPro"/>
</dbReference>
<evidence type="ECO:0000256" key="3">
    <source>
        <dbReference type="SAM" id="MobiDB-lite"/>
    </source>
</evidence>
<dbReference type="AlphaFoldDB" id="A0A1C4ZQ36"/>
<evidence type="ECO:0000256" key="2">
    <source>
        <dbReference type="RuleBase" id="RU000461"/>
    </source>
</evidence>
<protein>
    <submittedName>
        <fullName evidence="4">Cytochrome P450</fullName>
    </submittedName>
</protein>